<dbReference type="RefSeq" id="WP_013554526.1">
    <property type="nucleotide sequence ID" value="NC_014935.1"/>
</dbReference>
<dbReference type="KEGG" id="nsa:Nitsa_1589"/>
<feature type="coiled-coil region" evidence="1">
    <location>
        <begin position="36"/>
        <end position="63"/>
    </location>
</feature>
<keyword evidence="1" id="KW-0175">Coiled coil</keyword>
<evidence type="ECO:0000313" key="3">
    <source>
        <dbReference type="Proteomes" id="UP000008633"/>
    </source>
</evidence>
<sequence>MSENTKEELLTEIEKLMAYGKEEPTINPSLLKYLDLNALTEIRDKLKERSATLKEEDKEWLQQFRKED</sequence>
<dbReference type="STRING" id="749222.Nitsa_1589"/>
<accession>E6X0I7</accession>
<dbReference type="EMBL" id="CP002452">
    <property type="protein sequence ID" value="ADV46837.1"/>
    <property type="molecule type" value="Genomic_DNA"/>
</dbReference>
<reference evidence="2 3" key="1">
    <citation type="journal article" date="2011" name="Stand. Genomic Sci.">
        <title>Complete genome sequence of Nitratifractor salsuginis type strain (E9I37-1).</title>
        <authorList>
            <person name="Anderson I."/>
            <person name="Sikorski J."/>
            <person name="Zeytun A."/>
            <person name="Nolan M."/>
            <person name="Lapidus A."/>
            <person name="Lucas S."/>
            <person name="Hammon N."/>
            <person name="Deshpande S."/>
            <person name="Cheng J.F."/>
            <person name="Tapia R."/>
            <person name="Han C."/>
            <person name="Goodwin L."/>
            <person name="Pitluck S."/>
            <person name="Liolios K."/>
            <person name="Pagani I."/>
            <person name="Ivanova N."/>
            <person name="Huntemann M."/>
            <person name="Mavromatis K."/>
            <person name="Ovchinikova G."/>
            <person name="Pati A."/>
            <person name="Chen A."/>
            <person name="Palaniappan K."/>
            <person name="Land M."/>
            <person name="Hauser L."/>
            <person name="Brambilla E.M."/>
            <person name="Ngatchou-Djao O.D."/>
            <person name="Rohde M."/>
            <person name="Tindall B.J."/>
            <person name="Goker M."/>
            <person name="Detter J.C."/>
            <person name="Woyke T."/>
            <person name="Bristow J."/>
            <person name="Eisen J.A."/>
            <person name="Markowitz V."/>
            <person name="Hugenholtz P."/>
            <person name="Klenk H.P."/>
            <person name="Kyrpides N.C."/>
        </authorList>
    </citation>
    <scope>NUCLEOTIDE SEQUENCE [LARGE SCALE GENOMIC DNA]</scope>
    <source>
        <strain evidence="3">DSM 16511 / JCM 12458 / E9I37-1</strain>
    </source>
</reference>
<dbReference type="AlphaFoldDB" id="E6X0I7"/>
<dbReference type="eggNOG" id="ENOG50319FM">
    <property type="taxonomic scope" value="Bacteria"/>
</dbReference>
<name>E6X0I7_NITSE</name>
<gene>
    <name evidence="2" type="ordered locus">Nitsa_1589</name>
</gene>
<protein>
    <submittedName>
        <fullName evidence="2">Uncharacterized protein</fullName>
    </submittedName>
</protein>
<reference evidence="3" key="2">
    <citation type="submission" date="2011-01" db="EMBL/GenBank/DDBJ databases">
        <title>The complete genome of Nitratifractor salsuginis DSM 16511.</title>
        <authorList>
            <consortium name="US DOE Joint Genome Institute (JGI-PGF)"/>
            <person name="Lucas S."/>
            <person name="Copeland A."/>
            <person name="Lapidus A."/>
            <person name="Bruce D."/>
            <person name="Goodwin L."/>
            <person name="Pitluck S."/>
            <person name="Kyrpides N."/>
            <person name="Mavromatis K."/>
            <person name="Ivanova N."/>
            <person name="Mikhailova N."/>
            <person name="Zeytun A."/>
            <person name="Detter J.C."/>
            <person name="Tapia R."/>
            <person name="Han C."/>
            <person name="Land M."/>
            <person name="Hauser L."/>
            <person name="Markowitz V."/>
            <person name="Cheng J.-F."/>
            <person name="Hugenholtz P."/>
            <person name="Woyke T."/>
            <person name="Wu D."/>
            <person name="Tindall B."/>
            <person name="Schuetze A."/>
            <person name="Brambilla E."/>
            <person name="Klenk H.-P."/>
            <person name="Eisen J.A."/>
        </authorList>
    </citation>
    <scope>NUCLEOTIDE SEQUENCE [LARGE SCALE GENOMIC DNA]</scope>
    <source>
        <strain evidence="3">DSM 16511 / JCM 12458 / E9I37-1</strain>
    </source>
</reference>
<dbReference type="HOGENOM" id="CLU_203337_0_0_7"/>
<evidence type="ECO:0000256" key="1">
    <source>
        <dbReference type="SAM" id="Coils"/>
    </source>
</evidence>
<dbReference type="Proteomes" id="UP000008633">
    <property type="component" value="Chromosome"/>
</dbReference>
<keyword evidence="3" id="KW-1185">Reference proteome</keyword>
<organism evidence="2 3">
    <name type="scientific">Nitratifractor salsuginis (strain DSM 16511 / JCM 12458 / E9I37-1)</name>
    <dbReference type="NCBI Taxonomy" id="749222"/>
    <lineage>
        <taxon>Bacteria</taxon>
        <taxon>Pseudomonadati</taxon>
        <taxon>Campylobacterota</taxon>
        <taxon>Epsilonproteobacteria</taxon>
        <taxon>Campylobacterales</taxon>
        <taxon>Sulfurovaceae</taxon>
        <taxon>Nitratifractor</taxon>
    </lineage>
</organism>
<proteinExistence type="predicted"/>
<evidence type="ECO:0000313" key="2">
    <source>
        <dbReference type="EMBL" id="ADV46837.1"/>
    </source>
</evidence>
<dbReference type="OrthoDB" id="5373163at2"/>